<reference evidence="9 10" key="1">
    <citation type="journal article" date="2006" name="Genome Res.">
        <title>Skewed genomic variability in strains of the toxigenic bacterial pathogen, Clostridium perfringens.</title>
        <authorList>
            <person name="Myers G.S."/>
            <person name="Rasko D.A."/>
            <person name="Cheung J.K."/>
            <person name="Ravel J."/>
            <person name="Seshadri R."/>
            <person name="Deboy R.T."/>
            <person name="Ren Q."/>
            <person name="Varga J."/>
            <person name="Awad M.M."/>
            <person name="Brinkac L.M."/>
            <person name="Daugherty S.C."/>
            <person name="Haft D.H."/>
            <person name="Dodson R.J."/>
            <person name="Madupu R."/>
            <person name="Nelson W.C."/>
            <person name="Rosovitz M.J."/>
            <person name="Sullivan S.A."/>
            <person name="Khouri H."/>
            <person name="Dimitrov G.I."/>
            <person name="Watkins K.L."/>
            <person name="Mulligan S."/>
            <person name="Benton J."/>
            <person name="Radune D."/>
            <person name="Fisher D.J."/>
            <person name="Atkins H.S."/>
            <person name="Hiscox T."/>
            <person name="Jost B.H."/>
            <person name="Billington S.J."/>
            <person name="Songer J.G."/>
            <person name="McClane B.A."/>
            <person name="Titball R.W."/>
            <person name="Rood J.I."/>
            <person name="Melville S.B."/>
            <person name="Paulsen I.T."/>
        </authorList>
    </citation>
    <scope>NUCLEOTIDE SEQUENCE [LARGE SCALE GENOMIC DNA]</scope>
    <source>
        <strain evidence="10">ATCC 13124 / DSM 756 / JCM 1290 / NCIMB 6125 / NCTC 8237 / S 107 / Type A</strain>
    </source>
</reference>
<dbReference type="NCBIfam" id="TIGR02851">
    <property type="entry name" value="spore_V_T"/>
    <property type="match status" value="1"/>
</dbReference>
<dbReference type="GO" id="GO:0042802">
    <property type="term" value="F:identical protein binding"/>
    <property type="evidence" value="ECO:0007669"/>
    <property type="project" value="UniProtKB-ARBA"/>
</dbReference>
<organism evidence="9 10">
    <name type="scientific">Clostridium perfringens (strain ATCC 13124 / DSM 756 / JCM 1290 / NCIMB 6125 / NCTC 8237 / Type A)</name>
    <dbReference type="NCBI Taxonomy" id="195103"/>
    <lineage>
        <taxon>Bacteria</taxon>
        <taxon>Bacillati</taxon>
        <taxon>Bacillota</taxon>
        <taxon>Clostridia</taxon>
        <taxon>Eubacteriales</taxon>
        <taxon>Clostridiaceae</taxon>
        <taxon>Clostridium</taxon>
    </lineage>
</organism>
<dbReference type="PaxDb" id="195103-CPF_2805"/>
<dbReference type="PANTHER" id="PTHR36432:SF1">
    <property type="entry name" value="STAGE V SPORULATION PROTEIN T"/>
    <property type="match status" value="1"/>
</dbReference>
<dbReference type="eggNOG" id="COG2002">
    <property type="taxonomic scope" value="Bacteria"/>
</dbReference>
<evidence type="ECO:0000256" key="2">
    <source>
        <dbReference type="ARBA" id="ARBA00022969"/>
    </source>
</evidence>
<evidence type="ECO:0000259" key="8">
    <source>
        <dbReference type="PROSITE" id="PS51740"/>
    </source>
</evidence>
<accession>A0A0H2YV40</accession>
<dbReference type="Proteomes" id="UP000001823">
    <property type="component" value="Chromosome"/>
</dbReference>
<dbReference type="GO" id="GO:0003677">
    <property type="term" value="F:DNA binding"/>
    <property type="evidence" value="ECO:0007669"/>
    <property type="project" value="UniProtKB-UniRule"/>
</dbReference>
<proteinExistence type="predicted"/>
<dbReference type="HOGENOM" id="CLU_105826_0_0_9"/>
<sequence length="182" mass="20014">MKATGIVRRIDDLGRVVIPKEIRRTLRIREGDPLEIFTDRDGGVILKKYSPIGELTDFSKEYAEALQQSTGHIILISDNDAFISVSGTSKKEFLERKISDELEDIMDKRKSVVLSATNKNLIPIHGDDDESKYSGQVIAPILAEGDAIGSVVILSKEGKALGEVEQKLAETAAAFLGKQMEQ</sequence>
<dbReference type="STRING" id="195103.CPF_2805"/>
<evidence type="ECO:0000256" key="7">
    <source>
        <dbReference type="PROSITE-ProRule" id="PRU01076"/>
    </source>
</evidence>
<keyword evidence="1" id="KW-0678">Repressor</keyword>
<dbReference type="NCBIfam" id="TIGR01439">
    <property type="entry name" value="lp_hng_hel_AbrB"/>
    <property type="match status" value="1"/>
</dbReference>
<dbReference type="FunFam" id="2.10.260.10:FF:000001">
    <property type="entry name" value="Stage V sporulation protein T"/>
    <property type="match status" value="1"/>
</dbReference>
<dbReference type="InterPro" id="IPR014213">
    <property type="entry name" value="SpoVT"/>
</dbReference>
<dbReference type="InterPro" id="IPR037914">
    <property type="entry name" value="SpoVT-AbrB_sf"/>
</dbReference>
<dbReference type="PROSITE" id="PS51740">
    <property type="entry name" value="SPOVT_ABRB"/>
    <property type="match status" value="1"/>
</dbReference>
<evidence type="ECO:0000256" key="4">
    <source>
        <dbReference type="ARBA" id="ARBA00023125"/>
    </source>
</evidence>
<dbReference type="PANTHER" id="PTHR36432">
    <property type="match status" value="1"/>
</dbReference>
<dbReference type="SUPFAM" id="SSF89447">
    <property type="entry name" value="AbrB/MazE/MraZ-like"/>
    <property type="match status" value="1"/>
</dbReference>
<keyword evidence="4 7" id="KW-0238">DNA-binding</keyword>
<keyword evidence="6" id="KW-0804">Transcription</keyword>
<dbReference type="InterPro" id="IPR029016">
    <property type="entry name" value="GAF-like_dom_sf"/>
</dbReference>
<dbReference type="GO" id="GO:0030435">
    <property type="term" value="P:sporulation resulting in formation of a cellular spore"/>
    <property type="evidence" value="ECO:0007669"/>
    <property type="project" value="UniProtKB-KW"/>
</dbReference>
<evidence type="ECO:0000256" key="6">
    <source>
        <dbReference type="ARBA" id="ARBA00023163"/>
    </source>
</evidence>
<keyword evidence="3" id="KW-0805">Transcription regulation</keyword>
<evidence type="ECO:0000313" key="10">
    <source>
        <dbReference type="Proteomes" id="UP000001823"/>
    </source>
</evidence>
<dbReference type="EMBL" id="CP000246">
    <property type="protein sequence ID" value="ABG85007.1"/>
    <property type="molecule type" value="Genomic_DNA"/>
</dbReference>
<dbReference type="RefSeq" id="WP_003450655.1">
    <property type="nucleotide sequence ID" value="NC_008261.1"/>
</dbReference>
<feature type="domain" description="SpoVT-AbrB" evidence="8">
    <location>
        <begin position="5"/>
        <end position="51"/>
    </location>
</feature>
<keyword evidence="10" id="KW-1185">Reference proteome</keyword>
<evidence type="ECO:0000256" key="3">
    <source>
        <dbReference type="ARBA" id="ARBA00023015"/>
    </source>
</evidence>
<dbReference type="KEGG" id="cpf:CPF_2805"/>
<keyword evidence="5" id="KW-0010">Activator</keyword>
<gene>
    <name evidence="9" type="primary">spoVT</name>
    <name evidence="9" type="ordered locus">CPF_2805</name>
</gene>
<dbReference type="AlphaFoldDB" id="A0A0H2YV40"/>
<dbReference type="Gene3D" id="3.30.450.40">
    <property type="match status" value="1"/>
</dbReference>
<evidence type="ECO:0000313" key="9">
    <source>
        <dbReference type="EMBL" id="ABG85007.1"/>
    </source>
</evidence>
<dbReference type="Gene3D" id="2.10.260.10">
    <property type="match status" value="1"/>
</dbReference>
<name>A0A0H2YV40_CLOP1</name>
<protein>
    <submittedName>
        <fullName evidence="9">Stage V sprulation protein T</fullName>
    </submittedName>
</protein>
<dbReference type="InterPro" id="IPR052731">
    <property type="entry name" value="B_subtilis_Trans_State_Reg"/>
</dbReference>
<dbReference type="SMART" id="SM00966">
    <property type="entry name" value="SpoVT_AbrB"/>
    <property type="match status" value="1"/>
</dbReference>
<dbReference type="Pfam" id="PF04014">
    <property type="entry name" value="MazE_antitoxin"/>
    <property type="match status" value="1"/>
</dbReference>
<dbReference type="InterPro" id="IPR007159">
    <property type="entry name" value="SpoVT-AbrB_dom"/>
</dbReference>
<dbReference type="Pfam" id="PF15714">
    <property type="entry name" value="SpoVT_C"/>
    <property type="match status" value="1"/>
</dbReference>
<evidence type="ECO:0000256" key="1">
    <source>
        <dbReference type="ARBA" id="ARBA00022491"/>
    </source>
</evidence>
<evidence type="ECO:0000256" key="5">
    <source>
        <dbReference type="ARBA" id="ARBA00023159"/>
    </source>
</evidence>
<keyword evidence="2" id="KW-0749">Sporulation</keyword>
<dbReference type="SUPFAM" id="SSF55781">
    <property type="entry name" value="GAF domain-like"/>
    <property type="match status" value="1"/>
</dbReference>
<dbReference type="PIRSF" id="PIRSF026579">
    <property type="entry name" value="Spore_V_T"/>
    <property type="match status" value="1"/>
</dbReference>